<comment type="caution">
    <text evidence="2">The sequence shown here is derived from an EMBL/GenBank/DDBJ whole genome shotgun (WGS) entry which is preliminary data.</text>
</comment>
<proteinExistence type="predicted"/>
<dbReference type="EMBL" id="JABMKX010000007">
    <property type="protein sequence ID" value="NQX46558.1"/>
    <property type="molecule type" value="Genomic_DNA"/>
</dbReference>
<dbReference type="RefSeq" id="WP_173134385.1">
    <property type="nucleotide sequence ID" value="NZ_JABMKX010000007.1"/>
</dbReference>
<evidence type="ECO:0000313" key="2">
    <source>
        <dbReference type="EMBL" id="NQX46558.1"/>
    </source>
</evidence>
<dbReference type="InterPro" id="IPR024984">
    <property type="entry name" value="DUF3888"/>
</dbReference>
<accession>A0ABX2DPF3</accession>
<keyword evidence="1" id="KW-0732">Signal</keyword>
<name>A0ABX2DPF3_9BACL</name>
<evidence type="ECO:0000256" key="1">
    <source>
        <dbReference type="SAM" id="SignalP"/>
    </source>
</evidence>
<organism evidence="2 3">
    <name type="scientific">Paenibacillus tritici</name>
    <dbReference type="NCBI Taxonomy" id="1873425"/>
    <lineage>
        <taxon>Bacteria</taxon>
        <taxon>Bacillati</taxon>
        <taxon>Bacillota</taxon>
        <taxon>Bacilli</taxon>
        <taxon>Bacillales</taxon>
        <taxon>Paenibacillaceae</taxon>
        <taxon>Paenibacillus</taxon>
    </lineage>
</organism>
<feature type="signal peptide" evidence="1">
    <location>
        <begin position="1"/>
        <end position="24"/>
    </location>
</feature>
<gene>
    <name evidence="2" type="ORF">HQN87_14545</name>
</gene>
<dbReference type="Proteomes" id="UP000711047">
    <property type="component" value="Unassembled WGS sequence"/>
</dbReference>
<reference evidence="2 3" key="1">
    <citation type="submission" date="2020-05" db="EMBL/GenBank/DDBJ databases">
        <title>Paenibacillus glebae, sp. nov., Paenibacillus humi sp. nov., Paenibacillus pedi sp. nov., Paenibacillus terrestris sp. nov. and Paenibacillus terricola sp. nov., isolated from a forest top soil sample.</title>
        <authorList>
            <person name="Qi S."/>
            <person name="Carlier A."/>
            <person name="Cnockaert M."/>
            <person name="Vandamme P."/>
        </authorList>
    </citation>
    <scope>NUCLEOTIDE SEQUENCE [LARGE SCALE GENOMIC DNA]</scope>
    <source>
        <strain evidence="2 3">LMG 29502</strain>
    </source>
</reference>
<keyword evidence="3" id="KW-1185">Reference proteome</keyword>
<dbReference type="Pfam" id="PF13027">
    <property type="entry name" value="DUF3888"/>
    <property type="match status" value="1"/>
</dbReference>
<sequence length="127" mass="14552">MLKRWQTVLLVLFLSAFTPSEVLAIETTNTTQENVQLPCDVVKDAFVSSLFKPISTVLAKYNDEGQFMVDMVEVKKLKQGQYYWEATIKVTTFEGAHNPPYHYYTVTLTNLFSEQPKVLKAQQTLKP</sequence>
<protein>
    <submittedName>
        <fullName evidence="2">DUF3888 domain-containing protein</fullName>
    </submittedName>
</protein>
<evidence type="ECO:0000313" key="3">
    <source>
        <dbReference type="Proteomes" id="UP000711047"/>
    </source>
</evidence>
<feature type="chain" id="PRO_5046443362" evidence="1">
    <location>
        <begin position="25"/>
        <end position="127"/>
    </location>
</feature>